<dbReference type="Gene3D" id="3.40.50.2000">
    <property type="entry name" value="Glycogen Phosphorylase B"/>
    <property type="match status" value="4"/>
</dbReference>
<proteinExistence type="predicted"/>
<dbReference type="SUPFAM" id="SSF53756">
    <property type="entry name" value="UDP-Glycosyltransferase/glycogen phosphorylase"/>
    <property type="match status" value="2"/>
</dbReference>
<keyword evidence="1" id="KW-0812">Transmembrane</keyword>
<feature type="domain" description="Glycosyl transferase family 1" evidence="2">
    <location>
        <begin position="201"/>
        <end position="353"/>
    </location>
</feature>
<dbReference type="CDD" id="cd03801">
    <property type="entry name" value="GT4_PimA-like"/>
    <property type="match status" value="2"/>
</dbReference>
<comment type="caution">
    <text evidence="4">The sequence shown here is derived from an EMBL/GenBank/DDBJ whole genome shotgun (WGS) entry which is preliminary data.</text>
</comment>
<sequence length="736" mass="82593">MLRERKITILYPIIHYPPVIGGIEQWAENLANRQPENVKVIVVTGRVEGQPNVEARGRVLIFRKSIFSLRDLSHSSRFYILGAFPLVLFGSILAARKDKINLVHCHGFLSAVMGYFLSFFTGTPFLGTEQSTGWAGSWFRGLIYRRAELCIAASKAVGKEFESIGVDRSKIRIIPNGVDFSIFSNVRGPTPYIPRGEQKVFNILSVGRLEKVKGHKYLIDAFIGIKKEIPNAKLTIVGDGLLAEDLKSKIKELSLDGDIYLVGEVPHSDLPKYYAYADVFVMPSISEGFGIAVIEAMASGVPVVASRVGGLIDIIEENNTGLLVKPENSSEIKEAVCFLKNNPVKAEEFSKNALLKSREYSWDKVARSVGDLYSELVTKDFSKKILFATSIFTPDIGGPAVYAEKLREELISIGYEIEVAKGKDSRSLLRLCQKAKNSGVIYALTSSPRILAPALLASKFSGKKIVVRLGGDYIWERAMEKRRVDCSLSSFYRDNRLTVLEKVVAYFIASMLKRVDGVIFTTEFQKEIYNKYYKLKASNVSVIENAYPRFESGKSRSFPNEPLKIIYAGRIIWLKNLHSLIRALSRLKRDYKENILLEITGEGPDLGNLIEEARSRGVSESIIFAAALPHEEILEKLKMAWIAVLPSYSEVSPNFALEACAARTPIILTKECGLSAGIKDKLITFDPFDENSLVLAMEKMLDRNEWTKYQKELMELNLDRSYKEVAEEHNKLFQNL</sequence>
<protein>
    <recommendedName>
        <fullName evidence="6">Glycosyltransferase subfamily 4-like N-terminal domain-containing protein</fullName>
    </recommendedName>
</protein>
<dbReference type="Proteomes" id="UP000177932">
    <property type="component" value="Unassembled WGS sequence"/>
</dbReference>
<name>A0A1G2H4E4_9BACT</name>
<dbReference type="InterPro" id="IPR050194">
    <property type="entry name" value="Glycosyltransferase_grp1"/>
</dbReference>
<feature type="domain" description="Glycosyl transferase family 1" evidence="2">
    <location>
        <begin position="555"/>
        <end position="705"/>
    </location>
</feature>
<dbReference type="PANTHER" id="PTHR45947:SF3">
    <property type="entry name" value="SULFOQUINOVOSYL TRANSFERASE SQD2"/>
    <property type="match status" value="1"/>
</dbReference>
<dbReference type="GO" id="GO:0016757">
    <property type="term" value="F:glycosyltransferase activity"/>
    <property type="evidence" value="ECO:0007669"/>
    <property type="project" value="InterPro"/>
</dbReference>
<reference evidence="4 5" key="1">
    <citation type="journal article" date="2016" name="Nat. Commun.">
        <title>Thousands of microbial genomes shed light on interconnected biogeochemical processes in an aquifer system.</title>
        <authorList>
            <person name="Anantharaman K."/>
            <person name="Brown C.T."/>
            <person name="Hug L.A."/>
            <person name="Sharon I."/>
            <person name="Castelle C.J."/>
            <person name="Probst A.J."/>
            <person name="Thomas B.C."/>
            <person name="Singh A."/>
            <person name="Wilkins M.J."/>
            <person name="Karaoz U."/>
            <person name="Brodie E.L."/>
            <person name="Williams K.H."/>
            <person name="Hubbard S.S."/>
            <person name="Banfield J.F."/>
        </authorList>
    </citation>
    <scope>NUCLEOTIDE SEQUENCE [LARGE SCALE GENOMIC DNA]</scope>
</reference>
<accession>A0A1G2H4E4</accession>
<feature type="domain" description="Glycosyltransferase subfamily 4-like N-terminal" evidence="3">
    <location>
        <begin position="20"/>
        <end position="179"/>
    </location>
</feature>
<dbReference type="InterPro" id="IPR028098">
    <property type="entry name" value="Glyco_trans_4-like_N"/>
</dbReference>
<feature type="transmembrane region" description="Helical" evidence="1">
    <location>
        <begin position="78"/>
        <end position="95"/>
    </location>
</feature>
<feature type="transmembrane region" description="Helical" evidence="1">
    <location>
        <begin position="107"/>
        <end position="127"/>
    </location>
</feature>
<evidence type="ECO:0000313" key="4">
    <source>
        <dbReference type="EMBL" id="OGZ57365.1"/>
    </source>
</evidence>
<dbReference type="Pfam" id="PF13439">
    <property type="entry name" value="Glyco_transf_4"/>
    <property type="match status" value="1"/>
</dbReference>
<dbReference type="PANTHER" id="PTHR45947">
    <property type="entry name" value="SULFOQUINOVOSYL TRANSFERASE SQD2"/>
    <property type="match status" value="1"/>
</dbReference>
<evidence type="ECO:0000259" key="2">
    <source>
        <dbReference type="Pfam" id="PF00534"/>
    </source>
</evidence>
<dbReference type="EMBL" id="MHOD01000032">
    <property type="protein sequence ID" value="OGZ57365.1"/>
    <property type="molecule type" value="Genomic_DNA"/>
</dbReference>
<evidence type="ECO:0000313" key="5">
    <source>
        <dbReference type="Proteomes" id="UP000177932"/>
    </source>
</evidence>
<dbReference type="InterPro" id="IPR001296">
    <property type="entry name" value="Glyco_trans_1"/>
</dbReference>
<keyword evidence="1" id="KW-0472">Membrane</keyword>
<dbReference type="Pfam" id="PF00534">
    <property type="entry name" value="Glycos_transf_1"/>
    <property type="match status" value="2"/>
</dbReference>
<evidence type="ECO:0008006" key="6">
    <source>
        <dbReference type="Google" id="ProtNLM"/>
    </source>
</evidence>
<gene>
    <name evidence="4" type="ORF">A2827_03715</name>
</gene>
<dbReference type="STRING" id="1802158.A2827_03715"/>
<evidence type="ECO:0000259" key="3">
    <source>
        <dbReference type="Pfam" id="PF13439"/>
    </source>
</evidence>
<dbReference type="AlphaFoldDB" id="A0A1G2H4E4"/>
<keyword evidence="1" id="KW-1133">Transmembrane helix</keyword>
<evidence type="ECO:0000256" key="1">
    <source>
        <dbReference type="SAM" id="Phobius"/>
    </source>
</evidence>
<organism evidence="4 5">
    <name type="scientific">Candidatus Spechtbacteria bacterium RIFCSPHIGHO2_01_FULL_43_30</name>
    <dbReference type="NCBI Taxonomy" id="1802158"/>
    <lineage>
        <taxon>Bacteria</taxon>
        <taxon>Candidatus Spechtiibacteriota</taxon>
    </lineage>
</organism>